<dbReference type="AlphaFoldDB" id="A0ABD2PS99"/>
<evidence type="ECO:0000256" key="1">
    <source>
        <dbReference type="SAM" id="MobiDB-lite"/>
    </source>
</evidence>
<comment type="caution">
    <text evidence="2">The sequence shown here is derived from an EMBL/GenBank/DDBJ whole genome shotgun (WGS) entry which is preliminary data.</text>
</comment>
<sequence length="167" mass="18100">MELFSQTNRILGQQTILPVQQQLQLVDGSQQATTYAIQGSDDPLIPVQQQQILMLVLLTQAVATIDAGAATIQTTGIDEHQQLLQQAQVIDGSLQQATQMIQLQSEPVQDQQANEEDPAVEAERNTVSPNLKASESKSQARAGRQDPERASEVSPRVTAQACNEPSS</sequence>
<evidence type="ECO:0000313" key="3">
    <source>
        <dbReference type="Proteomes" id="UP001626550"/>
    </source>
</evidence>
<dbReference type="EMBL" id="JBJKFK010004935">
    <property type="protein sequence ID" value="KAL3308631.1"/>
    <property type="molecule type" value="Genomic_DNA"/>
</dbReference>
<keyword evidence="3" id="KW-1185">Reference proteome</keyword>
<name>A0ABD2PS99_9PLAT</name>
<dbReference type="Proteomes" id="UP001626550">
    <property type="component" value="Unassembled WGS sequence"/>
</dbReference>
<organism evidence="2 3">
    <name type="scientific">Cichlidogyrus casuarinus</name>
    <dbReference type="NCBI Taxonomy" id="1844966"/>
    <lineage>
        <taxon>Eukaryota</taxon>
        <taxon>Metazoa</taxon>
        <taxon>Spiralia</taxon>
        <taxon>Lophotrochozoa</taxon>
        <taxon>Platyhelminthes</taxon>
        <taxon>Monogenea</taxon>
        <taxon>Monopisthocotylea</taxon>
        <taxon>Dactylogyridea</taxon>
        <taxon>Ancyrocephalidae</taxon>
        <taxon>Cichlidogyrus</taxon>
    </lineage>
</organism>
<gene>
    <name evidence="2" type="ORF">Ciccas_012833</name>
</gene>
<reference evidence="2 3" key="1">
    <citation type="submission" date="2024-11" db="EMBL/GenBank/DDBJ databases">
        <title>Adaptive evolution of stress response genes in parasites aligns with host niche diversity.</title>
        <authorList>
            <person name="Hahn C."/>
            <person name="Resl P."/>
        </authorList>
    </citation>
    <scope>NUCLEOTIDE SEQUENCE [LARGE SCALE GENOMIC DNA]</scope>
    <source>
        <strain evidence="2">EGGRZ-B1_66</strain>
        <tissue evidence="2">Body</tissue>
    </source>
</reference>
<evidence type="ECO:0000313" key="2">
    <source>
        <dbReference type="EMBL" id="KAL3308631.1"/>
    </source>
</evidence>
<feature type="compositionally biased region" description="Polar residues" evidence="1">
    <location>
        <begin position="125"/>
        <end position="139"/>
    </location>
</feature>
<feature type="region of interest" description="Disordered" evidence="1">
    <location>
        <begin position="104"/>
        <end position="167"/>
    </location>
</feature>
<accession>A0ABD2PS99</accession>
<proteinExistence type="predicted"/>
<protein>
    <submittedName>
        <fullName evidence="2">Uncharacterized protein</fullName>
    </submittedName>
</protein>